<dbReference type="AlphaFoldDB" id="A0A934KHU9"/>
<dbReference type="EMBL" id="JAEKNQ010000029">
    <property type="protein sequence ID" value="MBJ7602963.1"/>
    <property type="molecule type" value="Genomic_DNA"/>
</dbReference>
<dbReference type="Pfam" id="PF06053">
    <property type="entry name" value="DUF929"/>
    <property type="match status" value="1"/>
</dbReference>
<evidence type="ECO:0000313" key="4">
    <source>
        <dbReference type="Proteomes" id="UP000620075"/>
    </source>
</evidence>
<evidence type="ECO:0000256" key="1">
    <source>
        <dbReference type="SAM" id="MobiDB-lite"/>
    </source>
</evidence>
<keyword evidence="2" id="KW-0812">Transmembrane</keyword>
<feature type="region of interest" description="Disordered" evidence="1">
    <location>
        <begin position="1"/>
        <end position="38"/>
    </location>
</feature>
<gene>
    <name evidence="3" type="ORF">JF888_07195</name>
</gene>
<dbReference type="Proteomes" id="UP000620075">
    <property type="component" value="Unassembled WGS sequence"/>
</dbReference>
<organism evidence="3 4">
    <name type="scientific">Candidatus Dormiibacter inghamiae</name>
    <dbReference type="NCBI Taxonomy" id="3127013"/>
    <lineage>
        <taxon>Bacteria</taxon>
        <taxon>Bacillati</taxon>
        <taxon>Candidatus Dormiibacterota</taxon>
        <taxon>Candidatus Dormibacteria</taxon>
        <taxon>Candidatus Dormibacterales</taxon>
        <taxon>Candidatus Dormibacteraceae</taxon>
        <taxon>Candidatus Dormiibacter</taxon>
    </lineage>
</organism>
<protein>
    <submittedName>
        <fullName evidence="3">DUF929 family protein</fullName>
    </submittedName>
</protein>
<proteinExistence type="predicted"/>
<keyword evidence="2" id="KW-0472">Membrane</keyword>
<accession>A0A934KHU9</accession>
<evidence type="ECO:0000256" key="2">
    <source>
        <dbReference type="SAM" id="Phobius"/>
    </source>
</evidence>
<evidence type="ECO:0000313" key="3">
    <source>
        <dbReference type="EMBL" id="MBJ7602963.1"/>
    </source>
</evidence>
<reference evidence="3 4" key="1">
    <citation type="submission" date="2020-10" db="EMBL/GenBank/DDBJ databases">
        <title>Ca. Dormibacterota MAGs.</title>
        <authorList>
            <person name="Montgomery K."/>
        </authorList>
    </citation>
    <scope>NUCLEOTIDE SEQUENCE [LARGE SCALE GENOMIC DNA]</scope>
    <source>
        <strain evidence="3">SC8811_S16_3</strain>
    </source>
</reference>
<comment type="caution">
    <text evidence="3">The sequence shown here is derived from an EMBL/GenBank/DDBJ whole genome shotgun (WGS) entry which is preliminary data.</text>
</comment>
<dbReference type="InterPro" id="IPR009272">
    <property type="entry name" value="DUF929"/>
</dbReference>
<feature type="transmembrane region" description="Helical" evidence="2">
    <location>
        <begin position="45"/>
        <end position="64"/>
    </location>
</feature>
<name>A0A934KHU9_9BACT</name>
<sequence>MSKGHRRRQQRQPAHAGPDPRPVRSEQRLPPSHGRQTRSIWSGPLPIVLALAALGLLITGFVVYTRNHAGGQPPGQESGDGSSVVAKLGGVSPALLDRVGAGGTTSASKAISGPPLRGAGGKPQILYIGAEYCPYCAAERWSLAVALSRFGQLQGVRLMRSGSDDAFPDTATLSFTQVSYLSSYVEFVAVETADRQRQPLQSPSAEQQHLLDTYSGGSIPFLDLAGQRTQIGSGFQPDVLANRSQNEIADSITTGDGPLAQAVLGHANVLTAAICRTTAGQPVAVCGSAGVKAADQQLR</sequence>
<dbReference type="RefSeq" id="WP_338178176.1">
    <property type="nucleotide sequence ID" value="NZ_JAEKNQ010000029.1"/>
</dbReference>
<keyword evidence="2" id="KW-1133">Transmembrane helix</keyword>
<feature type="compositionally biased region" description="Basic residues" evidence="1">
    <location>
        <begin position="1"/>
        <end position="10"/>
    </location>
</feature>